<proteinExistence type="inferred from homology"/>
<evidence type="ECO:0000256" key="6">
    <source>
        <dbReference type="ARBA" id="ARBA00013449"/>
    </source>
</evidence>
<dbReference type="SUPFAM" id="SSF52777">
    <property type="entry name" value="CoA-dependent acyltransferases"/>
    <property type="match status" value="2"/>
</dbReference>
<comment type="catalytic activity">
    <reaction evidence="3">
        <text>2 a mycocerosyl-[mycocerosic acid synthase] + a phthiodiolone = a dimycocerosyl phthiodiolone + 2 holo-[mycocerosic acid synthase].</text>
        <dbReference type="EC" id="2.3.1.282"/>
    </reaction>
</comment>
<comment type="catalytic activity">
    <reaction evidence="1">
        <text>2 a mycocerosyl-[mycocerosic acid synthase] + a phthiocerol = a dimycocerosyl phthiocerol + 2 holo-[mycocerosic acid synthase].</text>
        <dbReference type="EC" id="2.3.1.282"/>
    </reaction>
</comment>
<keyword evidence="7 13" id="KW-0808">Transferase</keyword>
<evidence type="ECO:0000256" key="10">
    <source>
        <dbReference type="ARBA" id="ARBA00032317"/>
    </source>
</evidence>
<dbReference type="KEGG" id="bsen:DP114_18000"/>
<dbReference type="EMBL" id="CP030118">
    <property type="protein sequence ID" value="QDL09533.1"/>
    <property type="molecule type" value="Genomic_DNA"/>
</dbReference>
<feature type="domain" description="Phthiocerol/phthiodiolone dimycocerosyl transferase C-terminal" evidence="12">
    <location>
        <begin position="218"/>
        <end position="365"/>
    </location>
</feature>
<dbReference type="GO" id="GO:0016746">
    <property type="term" value="F:acyltransferase activity"/>
    <property type="evidence" value="ECO:0007669"/>
    <property type="project" value="UniProtKB-KW"/>
</dbReference>
<reference evidence="13 14" key="1">
    <citation type="submission" date="2018-06" db="EMBL/GenBank/DDBJ databases">
        <title>Comparative genomics of Brasilonema spp. strains.</title>
        <authorList>
            <person name="Alvarenga D.O."/>
            <person name="Fiore M.F."/>
            <person name="Varani A.M."/>
        </authorList>
    </citation>
    <scope>NUCLEOTIDE SEQUENCE [LARGE SCALE GENOMIC DNA]</scope>
    <source>
        <strain evidence="13 14">CENA114</strain>
    </source>
</reference>
<gene>
    <name evidence="13" type="ORF">DP114_18000</name>
</gene>
<sequence>MTSNRKLAPNEQSMEILNRCAGSFNIVTISRVRGGLKEEIVRQALDLIQTRHPRLNSRIVGALDSLCFDCGAIKIPLRVVSKQSSEQWEEVVLSELNQPIESDKCLIRAVLITFPDEKLNYLLTILHHAISDGLSTVQLHSEILTYCQKIVDGEIEESLSSLHPLPDIQELMPKSMQVKFTAIKSIFFLLRFTLKLGLHRPETLKFEKYVSPELRRCNMVQRKLNKEITTQLIEFCRKQRTTVQGALCAAMMLAVATEIRSKNQEKLRFSCSSVVDLRKRFKPEVNRENLGILTSAITTLHNLYTNTSFSDLARNVRQQLKVSLESEDIFSIVLMSKKIYESLLSRPNKAPMTVSVTNIGRIDIPSDYGLFKLEEISFVPAQAVFGGVFGAAITTFKGTMILNFMFSEPSISKGKIETLVKDAISCIVDACNTNG</sequence>
<dbReference type="Pfam" id="PF16911">
    <property type="entry name" value="PapA_C"/>
    <property type="match status" value="1"/>
</dbReference>
<evidence type="ECO:0000256" key="4">
    <source>
        <dbReference type="ARBA" id="ARBA00006558"/>
    </source>
</evidence>
<evidence type="ECO:0000256" key="5">
    <source>
        <dbReference type="ARBA" id="ARBA00012866"/>
    </source>
</evidence>
<dbReference type="EC" id="2.3.1.282" evidence="5"/>
<evidence type="ECO:0000313" key="13">
    <source>
        <dbReference type="EMBL" id="QDL09533.1"/>
    </source>
</evidence>
<dbReference type="RefSeq" id="WP_169267147.1">
    <property type="nucleotide sequence ID" value="NZ_CAWOXK010000001.1"/>
</dbReference>
<evidence type="ECO:0000313" key="14">
    <source>
        <dbReference type="Proteomes" id="UP000503129"/>
    </source>
</evidence>
<evidence type="ECO:0000256" key="9">
    <source>
        <dbReference type="ARBA" id="ARBA00030465"/>
    </source>
</evidence>
<evidence type="ECO:0000256" key="2">
    <source>
        <dbReference type="ARBA" id="ARBA00000625"/>
    </source>
</evidence>
<comment type="similarity">
    <text evidence="4">Belongs to the acyltransferase PapA5 family.</text>
</comment>
<evidence type="ECO:0000256" key="1">
    <source>
        <dbReference type="ARBA" id="ARBA00000026"/>
    </source>
</evidence>
<protein>
    <recommendedName>
        <fullName evidence="6">Phthiocerol/phthiodiolone dimycocerosyl transferase</fullName>
        <ecNumber evidence="5">2.3.1.282</ecNumber>
    </recommendedName>
    <alternativeName>
        <fullName evidence="11">Acyltransferase PapA5</fullName>
    </alternativeName>
    <alternativeName>
        <fullName evidence="9">Phthiocerol/phthiodiolone O-acyltransferase</fullName>
    </alternativeName>
    <alternativeName>
        <fullName evidence="10">Polyketide synthase-associated protein A5</fullName>
    </alternativeName>
</protein>
<evidence type="ECO:0000256" key="3">
    <source>
        <dbReference type="ARBA" id="ARBA00001907"/>
    </source>
</evidence>
<name>A0A856MEB1_9CYAN</name>
<dbReference type="InterPro" id="IPR031641">
    <property type="entry name" value="PapA_C"/>
</dbReference>
<comment type="catalytic activity">
    <reaction evidence="2">
        <text>2 a mycocerosyl-[mycocerosic acid synthase] + a phenolphthiocerol = a dimycocerosyl phenolphthiocerol + 2 holo-[mycocerosic acid synthase].</text>
        <dbReference type="EC" id="2.3.1.282"/>
    </reaction>
</comment>
<evidence type="ECO:0000256" key="11">
    <source>
        <dbReference type="ARBA" id="ARBA00033407"/>
    </source>
</evidence>
<keyword evidence="14" id="KW-1185">Reference proteome</keyword>
<evidence type="ECO:0000259" key="12">
    <source>
        <dbReference type="Pfam" id="PF16911"/>
    </source>
</evidence>
<evidence type="ECO:0000256" key="7">
    <source>
        <dbReference type="ARBA" id="ARBA00022679"/>
    </source>
</evidence>
<dbReference type="InterPro" id="IPR023213">
    <property type="entry name" value="CAT-like_dom_sf"/>
</dbReference>
<dbReference type="InterPro" id="IPR052058">
    <property type="entry name" value="Alcohol_O-acetyltransferase"/>
</dbReference>
<dbReference type="Proteomes" id="UP000503129">
    <property type="component" value="Chromosome"/>
</dbReference>
<dbReference type="Gene3D" id="3.30.559.10">
    <property type="entry name" value="Chloramphenicol acetyltransferase-like domain"/>
    <property type="match status" value="1"/>
</dbReference>
<evidence type="ECO:0000256" key="8">
    <source>
        <dbReference type="ARBA" id="ARBA00023315"/>
    </source>
</evidence>
<organism evidence="13 14">
    <name type="scientific">Brasilonema sennae CENA114</name>
    <dbReference type="NCBI Taxonomy" id="415709"/>
    <lineage>
        <taxon>Bacteria</taxon>
        <taxon>Bacillati</taxon>
        <taxon>Cyanobacteriota</taxon>
        <taxon>Cyanophyceae</taxon>
        <taxon>Nostocales</taxon>
        <taxon>Scytonemataceae</taxon>
        <taxon>Brasilonema</taxon>
        <taxon>Bromeliae group (in: Brasilonema)</taxon>
    </lineage>
</organism>
<dbReference type="PANTHER" id="PTHR28037:SF1">
    <property type="entry name" value="ALCOHOL O-ACETYLTRANSFERASE 1-RELATED"/>
    <property type="match status" value="1"/>
</dbReference>
<keyword evidence="8" id="KW-0012">Acyltransferase</keyword>
<accession>A0A856MEB1</accession>
<dbReference type="PANTHER" id="PTHR28037">
    <property type="entry name" value="ALCOHOL O-ACETYLTRANSFERASE 1-RELATED"/>
    <property type="match status" value="1"/>
</dbReference>
<dbReference type="Gene3D" id="3.30.559.30">
    <property type="entry name" value="Nonribosomal peptide synthetase, condensation domain"/>
    <property type="match status" value="1"/>
</dbReference>
<dbReference type="AlphaFoldDB" id="A0A856MEB1"/>